<reference evidence="4" key="1">
    <citation type="journal article" date="2019" name="Int. J. Syst. Evol. Microbiol.">
        <title>The Global Catalogue of Microorganisms (GCM) 10K type strain sequencing project: providing services to taxonomists for standard genome sequencing and annotation.</title>
        <authorList>
            <consortium name="The Broad Institute Genomics Platform"/>
            <consortium name="The Broad Institute Genome Sequencing Center for Infectious Disease"/>
            <person name="Wu L."/>
            <person name="Ma J."/>
        </authorList>
    </citation>
    <scope>NUCLEOTIDE SEQUENCE [LARGE SCALE GENOMIC DNA]</scope>
    <source>
        <strain evidence="4">JCM 17021</strain>
    </source>
</reference>
<dbReference type="EMBL" id="BAABCN010000007">
    <property type="protein sequence ID" value="GAA3882386.1"/>
    <property type="molecule type" value="Genomic_DNA"/>
</dbReference>
<keyword evidence="4" id="KW-1185">Reference proteome</keyword>
<dbReference type="Gene3D" id="3.30.9.10">
    <property type="entry name" value="D-Amino Acid Oxidase, subunit A, domain 2"/>
    <property type="match status" value="1"/>
</dbReference>
<dbReference type="InterPro" id="IPR006076">
    <property type="entry name" value="FAD-dep_OxRdtase"/>
</dbReference>
<organism evidence="3 4">
    <name type="scientific">Leifsonia kafniensis</name>
    <dbReference type="NCBI Taxonomy" id="475957"/>
    <lineage>
        <taxon>Bacteria</taxon>
        <taxon>Bacillati</taxon>
        <taxon>Actinomycetota</taxon>
        <taxon>Actinomycetes</taxon>
        <taxon>Micrococcales</taxon>
        <taxon>Microbacteriaceae</taxon>
        <taxon>Leifsonia</taxon>
    </lineage>
</organism>
<dbReference type="Proteomes" id="UP001501803">
    <property type="component" value="Unassembled WGS sequence"/>
</dbReference>
<dbReference type="PANTHER" id="PTHR13847">
    <property type="entry name" value="SARCOSINE DEHYDROGENASE-RELATED"/>
    <property type="match status" value="1"/>
</dbReference>
<sequence length="468" mass="51440">MHKSQDISHWFAQIHGDATPIPTRERLDGSINADVAIVGAGYTGLWTAYELLRARPELRVVVLEAKFAGYGPSGRNGGAAIAQLNGSREFWAKKGGGREAAVRMERAVQQGVDHIGDAVQREGFDCSYAKNGVLMVARSALEMRGWQESIAADRAWGFEEEDTRLIGRDELQSRVSIKNGLGAKFNAHCASIDPARLVVGLAAAVERLGGTIYEDTRVNRIEQGRAVTGNGTVNAQYVVRATEAYSGWLEGHKRSIVPVHTTMIATEPIPDELWKLIGWDRREAVLAEHPFLHLQHTSDHRITIGGDDPRVPYLSGSKTSTDDHPEQRLQDHLRGQLVKLFPELAEVGIDHAWSGVFGAPRDWAPSVGLDRQTGLAWAGGYVGEGVVASNMAGRTLRDLILNDDTEMTRLPWVRKPGRKWEPEPIRTVGAQVIFRGRLWGERAEERSGRPSKLLALSNRVAGFTGHLG</sequence>
<comment type="caution">
    <text evidence="3">The sequence shown here is derived from an EMBL/GenBank/DDBJ whole genome shotgun (WGS) entry which is preliminary data.</text>
</comment>
<dbReference type="Pfam" id="PF01266">
    <property type="entry name" value="DAO"/>
    <property type="match status" value="1"/>
</dbReference>
<proteinExistence type="predicted"/>
<gene>
    <name evidence="3" type="ORF">GCM10022381_25830</name>
</gene>
<feature type="domain" description="FAD dependent oxidoreductase" evidence="2">
    <location>
        <begin position="34"/>
        <end position="399"/>
    </location>
</feature>
<evidence type="ECO:0000259" key="2">
    <source>
        <dbReference type="Pfam" id="PF01266"/>
    </source>
</evidence>
<evidence type="ECO:0000256" key="1">
    <source>
        <dbReference type="SAM" id="MobiDB-lite"/>
    </source>
</evidence>
<dbReference type="SUPFAM" id="SSF51905">
    <property type="entry name" value="FAD/NAD(P)-binding domain"/>
    <property type="match status" value="1"/>
</dbReference>
<accession>A0ABP7KN50</accession>
<feature type="region of interest" description="Disordered" evidence="1">
    <location>
        <begin position="305"/>
        <end position="325"/>
    </location>
</feature>
<evidence type="ECO:0000313" key="4">
    <source>
        <dbReference type="Proteomes" id="UP001501803"/>
    </source>
</evidence>
<evidence type="ECO:0000313" key="3">
    <source>
        <dbReference type="EMBL" id="GAA3882386.1"/>
    </source>
</evidence>
<name>A0ABP7KN50_9MICO</name>
<protein>
    <submittedName>
        <fullName evidence="3">FAD-dependent oxidoreductase</fullName>
    </submittedName>
</protein>
<dbReference type="InterPro" id="IPR036188">
    <property type="entry name" value="FAD/NAD-bd_sf"/>
</dbReference>
<dbReference type="PANTHER" id="PTHR13847:SF285">
    <property type="entry name" value="FAD DEPENDENT OXIDOREDUCTASE DOMAIN-CONTAINING PROTEIN"/>
    <property type="match status" value="1"/>
</dbReference>
<dbReference type="Gene3D" id="3.50.50.60">
    <property type="entry name" value="FAD/NAD(P)-binding domain"/>
    <property type="match status" value="1"/>
</dbReference>
<dbReference type="RefSeq" id="WP_345067259.1">
    <property type="nucleotide sequence ID" value="NZ_BAABCN010000007.1"/>
</dbReference>